<dbReference type="AlphaFoldDB" id="A0AAN6IRA9"/>
<gene>
    <name evidence="1" type="ORF">HRR80_008279</name>
</gene>
<evidence type="ECO:0000313" key="2">
    <source>
        <dbReference type="Proteomes" id="UP001161757"/>
    </source>
</evidence>
<protein>
    <recommendedName>
        <fullName evidence="3">SnoaL-like domain-containing protein</fullName>
    </recommendedName>
</protein>
<dbReference type="Proteomes" id="UP001161757">
    <property type="component" value="Unassembled WGS sequence"/>
</dbReference>
<evidence type="ECO:0000313" key="1">
    <source>
        <dbReference type="EMBL" id="KAJ8987645.1"/>
    </source>
</evidence>
<proteinExistence type="predicted"/>
<sequence length="147" mass="16190">MDLHNIYTSYIAQINAGCGSGALKNYVNDGIIHNDSKSMSVDEYAQIILDSQAAFPGLFFEVERLVTESDKGEAGEKGDGNIAARIKLSYTSSQVHSQQGDGATSSQSPKEFFYEHVFYRLEGGKISQVWSLLDGAGQKWNEERTAR</sequence>
<dbReference type="InterPro" id="IPR009959">
    <property type="entry name" value="Cyclase_SnoaL-like"/>
</dbReference>
<name>A0AAN6IRA9_EXODE</name>
<dbReference type="EMBL" id="JAJGCB010000023">
    <property type="protein sequence ID" value="KAJ8987645.1"/>
    <property type="molecule type" value="Genomic_DNA"/>
</dbReference>
<evidence type="ECO:0008006" key="3">
    <source>
        <dbReference type="Google" id="ProtNLM"/>
    </source>
</evidence>
<organism evidence="1 2">
    <name type="scientific">Exophiala dermatitidis</name>
    <name type="common">Black yeast-like fungus</name>
    <name type="synonym">Wangiella dermatitidis</name>
    <dbReference type="NCBI Taxonomy" id="5970"/>
    <lineage>
        <taxon>Eukaryota</taxon>
        <taxon>Fungi</taxon>
        <taxon>Dikarya</taxon>
        <taxon>Ascomycota</taxon>
        <taxon>Pezizomycotina</taxon>
        <taxon>Eurotiomycetes</taxon>
        <taxon>Chaetothyriomycetidae</taxon>
        <taxon>Chaetothyriales</taxon>
        <taxon>Herpotrichiellaceae</taxon>
        <taxon>Exophiala</taxon>
    </lineage>
</organism>
<dbReference type="Pfam" id="PF07366">
    <property type="entry name" value="SnoaL"/>
    <property type="match status" value="1"/>
</dbReference>
<dbReference type="InterPro" id="IPR032710">
    <property type="entry name" value="NTF2-like_dom_sf"/>
</dbReference>
<dbReference type="SUPFAM" id="SSF54427">
    <property type="entry name" value="NTF2-like"/>
    <property type="match status" value="1"/>
</dbReference>
<accession>A0AAN6IRA9</accession>
<dbReference type="Gene3D" id="3.10.450.50">
    <property type="match status" value="1"/>
</dbReference>
<dbReference type="GO" id="GO:0030638">
    <property type="term" value="P:polyketide metabolic process"/>
    <property type="evidence" value="ECO:0007669"/>
    <property type="project" value="InterPro"/>
</dbReference>
<reference evidence="1" key="1">
    <citation type="submission" date="2023-01" db="EMBL/GenBank/DDBJ databases">
        <title>Exophiala dermititidis isolated from Cystic Fibrosis Patient.</title>
        <authorList>
            <person name="Kurbessoian T."/>
            <person name="Crocker A."/>
            <person name="Murante D."/>
            <person name="Hogan D.A."/>
            <person name="Stajich J.E."/>
        </authorList>
    </citation>
    <scope>NUCLEOTIDE SEQUENCE</scope>
    <source>
        <strain evidence="1">Ex8</strain>
    </source>
</reference>
<comment type="caution">
    <text evidence="1">The sequence shown here is derived from an EMBL/GenBank/DDBJ whole genome shotgun (WGS) entry which is preliminary data.</text>
</comment>